<evidence type="ECO:0000313" key="3">
    <source>
        <dbReference type="Proteomes" id="UP001341840"/>
    </source>
</evidence>
<gene>
    <name evidence="2" type="ORF">PIB30_014344</name>
</gene>
<dbReference type="Proteomes" id="UP001341840">
    <property type="component" value="Unassembled WGS sequence"/>
</dbReference>
<evidence type="ECO:0000313" key="2">
    <source>
        <dbReference type="EMBL" id="MED6131896.1"/>
    </source>
</evidence>
<name>A0ABU6S705_9FABA</name>
<sequence>MSPLDGFVWQPYEAVPLVDGLDAHVDLVRYVGPILSFECVEWHNVDQVMRQLGYWQPKPLQPVEVTRDHCKTLWGRQNHDWVNLHGRGFANYWLRLSGRVQGDAYMPKVPKEEPAEVPFQPHEVPNFQSYEQHYPGFQPNFQPWPPQAAQFGTADDMQQLRLIDNFLMRTTPPEQSRASTDCVPQVRPAPTHSSGSSWSSAGVIPNPPEICHHQVDLNTHQIPLDPADAVDEAQSDTRDEGPSGAGPGVEERYNLRDKDNRKAPKKYSPSPFQKIKNFAGFGKKKSSPPKCNFLIHA</sequence>
<comment type="caution">
    <text evidence="2">The sequence shown here is derived from an EMBL/GenBank/DDBJ whole genome shotgun (WGS) entry which is preliminary data.</text>
</comment>
<feature type="compositionally biased region" description="Basic and acidic residues" evidence="1">
    <location>
        <begin position="249"/>
        <end position="262"/>
    </location>
</feature>
<evidence type="ECO:0008006" key="4">
    <source>
        <dbReference type="Google" id="ProtNLM"/>
    </source>
</evidence>
<dbReference type="EMBL" id="JASCZI010060453">
    <property type="protein sequence ID" value="MED6131896.1"/>
    <property type="molecule type" value="Genomic_DNA"/>
</dbReference>
<organism evidence="2 3">
    <name type="scientific">Stylosanthes scabra</name>
    <dbReference type="NCBI Taxonomy" id="79078"/>
    <lineage>
        <taxon>Eukaryota</taxon>
        <taxon>Viridiplantae</taxon>
        <taxon>Streptophyta</taxon>
        <taxon>Embryophyta</taxon>
        <taxon>Tracheophyta</taxon>
        <taxon>Spermatophyta</taxon>
        <taxon>Magnoliopsida</taxon>
        <taxon>eudicotyledons</taxon>
        <taxon>Gunneridae</taxon>
        <taxon>Pentapetalae</taxon>
        <taxon>rosids</taxon>
        <taxon>fabids</taxon>
        <taxon>Fabales</taxon>
        <taxon>Fabaceae</taxon>
        <taxon>Papilionoideae</taxon>
        <taxon>50 kb inversion clade</taxon>
        <taxon>dalbergioids sensu lato</taxon>
        <taxon>Dalbergieae</taxon>
        <taxon>Pterocarpus clade</taxon>
        <taxon>Stylosanthes</taxon>
    </lineage>
</organism>
<feature type="region of interest" description="Disordered" evidence="1">
    <location>
        <begin position="230"/>
        <end position="288"/>
    </location>
</feature>
<proteinExistence type="predicted"/>
<feature type="region of interest" description="Disordered" evidence="1">
    <location>
        <begin position="172"/>
        <end position="211"/>
    </location>
</feature>
<accession>A0ABU6S705</accession>
<keyword evidence="3" id="KW-1185">Reference proteome</keyword>
<protein>
    <recommendedName>
        <fullName evidence="4">Aminotransferase-like plant mobile domain-containing protein</fullName>
    </recommendedName>
</protein>
<reference evidence="2 3" key="1">
    <citation type="journal article" date="2023" name="Plants (Basel)">
        <title>Bridging the Gap: Combining Genomics and Transcriptomics Approaches to Understand Stylosanthes scabra, an Orphan Legume from the Brazilian Caatinga.</title>
        <authorList>
            <person name="Ferreira-Neto J.R.C."/>
            <person name="da Silva M.D."/>
            <person name="Binneck E."/>
            <person name="de Melo N.F."/>
            <person name="da Silva R.H."/>
            <person name="de Melo A.L.T.M."/>
            <person name="Pandolfi V."/>
            <person name="Bustamante F.O."/>
            <person name="Brasileiro-Vidal A.C."/>
            <person name="Benko-Iseppon A.M."/>
        </authorList>
    </citation>
    <scope>NUCLEOTIDE SEQUENCE [LARGE SCALE GENOMIC DNA]</scope>
    <source>
        <tissue evidence="2">Leaves</tissue>
    </source>
</reference>
<evidence type="ECO:0000256" key="1">
    <source>
        <dbReference type="SAM" id="MobiDB-lite"/>
    </source>
</evidence>